<evidence type="ECO:0000313" key="2">
    <source>
        <dbReference type="Proteomes" id="UP001057402"/>
    </source>
</evidence>
<sequence length="107" mass="11282">MAAGFGASTRRFLWVLLALGLLASGEKSLVCATRSDDGNTMTVSVGDSSSGHKGGDEDPQLLEVLEILRQDEERVKWIQSRASAGRIDLVTNDPATSSSTSGKGTNK</sequence>
<name>A0ACB9REU9_9MYRT</name>
<keyword evidence="2" id="KW-1185">Reference proteome</keyword>
<reference evidence="2" key="1">
    <citation type="journal article" date="2023" name="Front. Plant Sci.">
        <title>Chromosomal-level genome assembly of Melastoma candidum provides insights into trichome evolution.</title>
        <authorList>
            <person name="Zhong Y."/>
            <person name="Wu W."/>
            <person name="Sun C."/>
            <person name="Zou P."/>
            <person name="Liu Y."/>
            <person name="Dai S."/>
            <person name="Zhou R."/>
        </authorList>
    </citation>
    <scope>NUCLEOTIDE SEQUENCE [LARGE SCALE GENOMIC DNA]</scope>
</reference>
<proteinExistence type="predicted"/>
<accession>A0ACB9REU9</accession>
<evidence type="ECO:0000313" key="1">
    <source>
        <dbReference type="EMBL" id="KAI4376341.1"/>
    </source>
</evidence>
<dbReference type="Proteomes" id="UP001057402">
    <property type="component" value="Chromosome 4"/>
</dbReference>
<protein>
    <submittedName>
        <fullName evidence="1">Uncharacterized protein</fullName>
    </submittedName>
</protein>
<dbReference type="EMBL" id="CM042883">
    <property type="protein sequence ID" value="KAI4376341.1"/>
    <property type="molecule type" value="Genomic_DNA"/>
</dbReference>
<gene>
    <name evidence="1" type="ORF">MLD38_014115</name>
</gene>
<organism evidence="1 2">
    <name type="scientific">Melastoma candidum</name>
    <dbReference type="NCBI Taxonomy" id="119954"/>
    <lineage>
        <taxon>Eukaryota</taxon>
        <taxon>Viridiplantae</taxon>
        <taxon>Streptophyta</taxon>
        <taxon>Embryophyta</taxon>
        <taxon>Tracheophyta</taxon>
        <taxon>Spermatophyta</taxon>
        <taxon>Magnoliopsida</taxon>
        <taxon>eudicotyledons</taxon>
        <taxon>Gunneridae</taxon>
        <taxon>Pentapetalae</taxon>
        <taxon>rosids</taxon>
        <taxon>malvids</taxon>
        <taxon>Myrtales</taxon>
        <taxon>Melastomataceae</taxon>
        <taxon>Melastomatoideae</taxon>
        <taxon>Melastomateae</taxon>
        <taxon>Melastoma</taxon>
    </lineage>
</organism>
<comment type="caution">
    <text evidence="1">The sequence shown here is derived from an EMBL/GenBank/DDBJ whole genome shotgun (WGS) entry which is preliminary data.</text>
</comment>